<dbReference type="RefSeq" id="WP_154528811.1">
    <property type="nucleotide sequence ID" value="NZ_VUNH01000006.1"/>
</dbReference>
<name>A0A6L5YC84_9BACT</name>
<gene>
    <name evidence="1" type="ORF">FYJ74_06675</name>
</gene>
<evidence type="ECO:0000313" key="2">
    <source>
        <dbReference type="Proteomes" id="UP000473699"/>
    </source>
</evidence>
<evidence type="ECO:0000313" key="1">
    <source>
        <dbReference type="EMBL" id="MST55715.1"/>
    </source>
</evidence>
<sequence>MIYDVTRNLAAGEDLPYENDCVMIFRTGHGGVTVKFDSGVSRAEGARILARLAAALARDGAAEKRETAENVPEQQDFNFGVVDPDSVTEDLVRWRDGYAAYKLEGGGWWWVKWRADTGERWGLSGPMMGSVEVRKGPFDSFDDTLANLTLFRSEGAAPEPLQG</sequence>
<organism evidence="1 2">
    <name type="scientific">Pyramidobacter porci</name>
    <dbReference type="NCBI Taxonomy" id="2605789"/>
    <lineage>
        <taxon>Bacteria</taxon>
        <taxon>Thermotogati</taxon>
        <taxon>Synergistota</taxon>
        <taxon>Synergistia</taxon>
        <taxon>Synergistales</taxon>
        <taxon>Dethiosulfovibrionaceae</taxon>
        <taxon>Pyramidobacter</taxon>
    </lineage>
</organism>
<comment type="caution">
    <text evidence="1">The sequence shown here is derived from an EMBL/GenBank/DDBJ whole genome shotgun (WGS) entry which is preliminary data.</text>
</comment>
<reference evidence="1 2" key="1">
    <citation type="submission" date="2019-08" db="EMBL/GenBank/DDBJ databases">
        <title>In-depth cultivation of the pig gut microbiome towards novel bacterial diversity and tailored functional studies.</title>
        <authorList>
            <person name="Wylensek D."/>
            <person name="Hitch T.C.A."/>
            <person name="Clavel T."/>
        </authorList>
    </citation>
    <scope>NUCLEOTIDE SEQUENCE [LARGE SCALE GENOMIC DNA]</scope>
    <source>
        <strain evidence="1 2">SM-530-WT-4B</strain>
    </source>
</reference>
<dbReference type="GeneID" id="90987231"/>
<proteinExistence type="predicted"/>
<dbReference type="AlphaFoldDB" id="A0A6L5YC84"/>
<accession>A0A6L5YC84</accession>
<dbReference type="EMBL" id="VUNH01000006">
    <property type="protein sequence ID" value="MST55715.1"/>
    <property type="molecule type" value="Genomic_DNA"/>
</dbReference>
<keyword evidence="2" id="KW-1185">Reference proteome</keyword>
<dbReference type="Proteomes" id="UP000473699">
    <property type="component" value="Unassembled WGS sequence"/>
</dbReference>
<protein>
    <submittedName>
        <fullName evidence="1">Uncharacterized protein</fullName>
    </submittedName>
</protein>